<organism evidence="2">
    <name type="scientific">Laccaria bicolor (strain S238N-H82 / ATCC MYA-4686)</name>
    <name type="common">Bicoloured deceiver</name>
    <name type="synonym">Laccaria laccata var. bicolor</name>
    <dbReference type="NCBI Taxonomy" id="486041"/>
    <lineage>
        <taxon>Eukaryota</taxon>
        <taxon>Fungi</taxon>
        <taxon>Dikarya</taxon>
        <taxon>Basidiomycota</taxon>
        <taxon>Agaricomycotina</taxon>
        <taxon>Agaricomycetes</taxon>
        <taxon>Agaricomycetidae</taxon>
        <taxon>Agaricales</taxon>
        <taxon>Agaricineae</taxon>
        <taxon>Hydnangiaceae</taxon>
        <taxon>Laccaria</taxon>
    </lineage>
</organism>
<keyword evidence="2" id="KW-1185">Reference proteome</keyword>
<reference evidence="1 2" key="1">
    <citation type="journal article" date="2008" name="Nature">
        <title>The genome of Laccaria bicolor provides insights into mycorrhizal symbiosis.</title>
        <authorList>
            <person name="Martin F."/>
            <person name="Aerts A."/>
            <person name="Ahren D."/>
            <person name="Brun A."/>
            <person name="Danchin E.G.J."/>
            <person name="Duchaussoy F."/>
            <person name="Gibon J."/>
            <person name="Kohler A."/>
            <person name="Lindquist E."/>
            <person name="Pereda V."/>
            <person name="Salamov A."/>
            <person name="Shapiro H.J."/>
            <person name="Wuyts J."/>
            <person name="Blaudez D."/>
            <person name="Buee M."/>
            <person name="Brokstein P."/>
            <person name="Canbaeck B."/>
            <person name="Cohen D."/>
            <person name="Courty P.E."/>
            <person name="Coutinho P.M."/>
            <person name="Delaruelle C."/>
            <person name="Detter J.C."/>
            <person name="Deveau A."/>
            <person name="DiFazio S."/>
            <person name="Duplessis S."/>
            <person name="Fraissinet-Tachet L."/>
            <person name="Lucic E."/>
            <person name="Frey-Klett P."/>
            <person name="Fourrey C."/>
            <person name="Feussner I."/>
            <person name="Gay G."/>
            <person name="Grimwood J."/>
            <person name="Hoegger P.J."/>
            <person name="Jain P."/>
            <person name="Kilaru S."/>
            <person name="Labbe J."/>
            <person name="Lin Y.C."/>
            <person name="Legue V."/>
            <person name="Le Tacon F."/>
            <person name="Marmeisse R."/>
            <person name="Melayah D."/>
            <person name="Montanini B."/>
            <person name="Muratet M."/>
            <person name="Nehls U."/>
            <person name="Niculita-Hirzel H."/>
            <person name="Oudot-Le Secq M.P."/>
            <person name="Peter M."/>
            <person name="Quesneville H."/>
            <person name="Rajashekar B."/>
            <person name="Reich M."/>
            <person name="Rouhier N."/>
            <person name="Schmutz J."/>
            <person name="Yin T."/>
            <person name="Chalot M."/>
            <person name="Henrissat B."/>
            <person name="Kuees U."/>
            <person name="Lucas S."/>
            <person name="Van de Peer Y."/>
            <person name="Podila G.K."/>
            <person name="Polle A."/>
            <person name="Pukkila P.J."/>
            <person name="Richardson P.M."/>
            <person name="Rouze P."/>
            <person name="Sanders I.R."/>
            <person name="Stajich J.E."/>
            <person name="Tunlid A."/>
            <person name="Tuskan G."/>
            <person name="Grigoriev I.V."/>
        </authorList>
    </citation>
    <scope>NUCLEOTIDE SEQUENCE [LARGE SCALE GENOMIC DNA]</scope>
    <source>
        <strain evidence="2">S238N-H82 / ATCC MYA-4686</strain>
    </source>
</reference>
<dbReference type="KEGG" id="lbc:LACBIDRAFT_324478"/>
<dbReference type="EMBL" id="DS547095">
    <property type="protein sequence ID" value="EDR12073.1"/>
    <property type="molecule type" value="Genomic_DNA"/>
</dbReference>
<dbReference type="InParanoid" id="B0D1Y5"/>
<evidence type="ECO:0000313" key="1">
    <source>
        <dbReference type="EMBL" id="EDR12073.1"/>
    </source>
</evidence>
<dbReference type="AlphaFoldDB" id="B0D1Y5"/>
<dbReference type="GeneID" id="6073513"/>
<name>B0D1Y5_LACBS</name>
<dbReference type="RefSeq" id="XP_001877970.1">
    <property type="nucleotide sequence ID" value="XM_001877935.1"/>
</dbReference>
<gene>
    <name evidence="1" type="ORF">LACBIDRAFT_324478</name>
</gene>
<protein>
    <submittedName>
        <fullName evidence="1">Predicted protein</fullName>
    </submittedName>
</protein>
<sequence length="142" mass="15538">MPSQSGLSFFTDAISNVPRFTAYFGVSPAISEGPDIQRWTLSPLGTYMGVCGLVHLFDSYFTYNYSCHLSQTIRLKIHTLSLPGVASFNGYVLLPFTAVPYPCLASRSYSVGIVTTTSYAASNTQPTAAQRVPSWLEVWAHV</sequence>
<accession>B0D1Y5</accession>
<evidence type="ECO:0000313" key="2">
    <source>
        <dbReference type="Proteomes" id="UP000001194"/>
    </source>
</evidence>
<dbReference type="HOGENOM" id="CLU_1816117_0_0_1"/>
<proteinExistence type="predicted"/>
<dbReference type="Proteomes" id="UP000001194">
    <property type="component" value="Unassembled WGS sequence"/>
</dbReference>